<feature type="non-terminal residue" evidence="2">
    <location>
        <position position="107"/>
    </location>
</feature>
<dbReference type="Proteomes" id="UP001159428">
    <property type="component" value="Unassembled WGS sequence"/>
</dbReference>
<reference evidence="2 3" key="1">
    <citation type="submission" date="2022-05" db="EMBL/GenBank/DDBJ databases">
        <authorList>
            <consortium name="Genoscope - CEA"/>
            <person name="William W."/>
        </authorList>
    </citation>
    <scope>NUCLEOTIDE SEQUENCE [LARGE SCALE GENOMIC DNA]</scope>
</reference>
<organism evidence="2 3">
    <name type="scientific">Pocillopora meandrina</name>
    <dbReference type="NCBI Taxonomy" id="46732"/>
    <lineage>
        <taxon>Eukaryota</taxon>
        <taxon>Metazoa</taxon>
        <taxon>Cnidaria</taxon>
        <taxon>Anthozoa</taxon>
        <taxon>Hexacorallia</taxon>
        <taxon>Scleractinia</taxon>
        <taxon>Astrocoeniina</taxon>
        <taxon>Pocilloporidae</taxon>
        <taxon>Pocillopora</taxon>
    </lineage>
</organism>
<sequence>SFYDQINGVATGSPLAPVLANRFMGHHEKLCLENFHGSTILFYRRYVDDTFCLFNSDRDATIFFDYINSRHPNINFTSYSYKVGLIKTLVNRAYKINSTWLGFHEDI</sequence>
<dbReference type="InterPro" id="IPR000477">
    <property type="entry name" value="RT_dom"/>
</dbReference>
<comment type="caution">
    <text evidence="2">The sequence shown here is derived from an EMBL/GenBank/DDBJ whole genome shotgun (WGS) entry which is preliminary data.</text>
</comment>
<protein>
    <recommendedName>
        <fullName evidence="1">Reverse transcriptase domain-containing protein</fullName>
    </recommendedName>
</protein>
<evidence type="ECO:0000313" key="2">
    <source>
        <dbReference type="EMBL" id="CAH3136653.1"/>
    </source>
</evidence>
<keyword evidence="3" id="KW-1185">Reference proteome</keyword>
<feature type="non-terminal residue" evidence="2">
    <location>
        <position position="1"/>
    </location>
</feature>
<name>A0AAU9X4M4_9CNID</name>
<proteinExistence type="predicted"/>
<dbReference type="PROSITE" id="PS50878">
    <property type="entry name" value="RT_POL"/>
    <property type="match status" value="1"/>
</dbReference>
<dbReference type="PANTHER" id="PTHR21301">
    <property type="entry name" value="REVERSE TRANSCRIPTASE"/>
    <property type="match status" value="1"/>
</dbReference>
<dbReference type="EMBL" id="CALNXJ010000030">
    <property type="protein sequence ID" value="CAH3136653.1"/>
    <property type="molecule type" value="Genomic_DNA"/>
</dbReference>
<evidence type="ECO:0000313" key="3">
    <source>
        <dbReference type="Proteomes" id="UP001159428"/>
    </source>
</evidence>
<dbReference type="PANTHER" id="PTHR21301:SF10">
    <property type="entry name" value="REVERSE TRANSCRIPTASE DOMAIN-CONTAINING PROTEIN"/>
    <property type="match status" value="1"/>
</dbReference>
<gene>
    <name evidence="2" type="ORF">PMEA_00017479</name>
</gene>
<feature type="domain" description="Reverse transcriptase" evidence="1">
    <location>
        <begin position="1"/>
        <end position="105"/>
    </location>
</feature>
<accession>A0AAU9X4M4</accession>
<dbReference type="AlphaFoldDB" id="A0AAU9X4M4"/>
<evidence type="ECO:0000259" key="1">
    <source>
        <dbReference type="PROSITE" id="PS50878"/>
    </source>
</evidence>